<accession>A0A9W8TID0</accession>
<dbReference type="PANTHER" id="PTHR33112">
    <property type="entry name" value="DOMAIN PROTEIN, PUTATIVE-RELATED"/>
    <property type="match status" value="1"/>
</dbReference>
<organism evidence="1 2">
    <name type="scientific">Xylaria arbuscula</name>
    <dbReference type="NCBI Taxonomy" id="114810"/>
    <lineage>
        <taxon>Eukaryota</taxon>
        <taxon>Fungi</taxon>
        <taxon>Dikarya</taxon>
        <taxon>Ascomycota</taxon>
        <taxon>Pezizomycotina</taxon>
        <taxon>Sordariomycetes</taxon>
        <taxon>Xylariomycetidae</taxon>
        <taxon>Xylariales</taxon>
        <taxon>Xylariaceae</taxon>
        <taxon>Xylaria</taxon>
    </lineage>
</organism>
<sequence>MGLPGTPAVDPRTLFRSTKNLEPLWEMDGARQASSSSLSLSSQDDPLNSLPGDQSMSVPALRLWNNLVREYSNCALTFANDKLLAFSGIADLFRQITGDQYIAGLWRSNLLHLLDWWVDQPRCRASEDYRAPSWSWASVGGPIRPRFAVAQSAFLVSILAVETPPNGSIGLSNVRLRLMGSLSLSAQHKQLMHCALYPDTQEIILNELKPLYFLCLQTFRYDVLLHSPWQSAIEVSCLLLEPVLCAVPVVYRRVGYCSVADADDISKLGLQIDESGLASTSRVQDRREIVII</sequence>
<dbReference type="AlphaFoldDB" id="A0A9W8TID0"/>
<keyword evidence="2" id="KW-1185">Reference proteome</keyword>
<name>A0A9W8TID0_9PEZI</name>
<reference evidence="1" key="1">
    <citation type="submission" date="2022-07" db="EMBL/GenBank/DDBJ databases">
        <title>Genome Sequence of Xylaria arbuscula.</title>
        <authorList>
            <person name="Buettner E."/>
        </authorList>
    </citation>
    <scope>NUCLEOTIDE SEQUENCE</scope>
    <source>
        <strain evidence="1">VT107</strain>
    </source>
</reference>
<dbReference type="PANTHER" id="PTHR33112:SF16">
    <property type="entry name" value="HETEROKARYON INCOMPATIBILITY DOMAIN-CONTAINING PROTEIN"/>
    <property type="match status" value="1"/>
</dbReference>
<dbReference type="EMBL" id="JANPWZ010001854">
    <property type="protein sequence ID" value="KAJ3562781.1"/>
    <property type="molecule type" value="Genomic_DNA"/>
</dbReference>
<comment type="caution">
    <text evidence="1">The sequence shown here is derived from an EMBL/GenBank/DDBJ whole genome shotgun (WGS) entry which is preliminary data.</text>
</comment>
<dbReference type="Proteomes" id="UP001148614">
    <property type="component" value="Unassembled WGS sequence"/>
</dbReference>
<evidence type="ECO:0000313" key="2">
    <source>
        <dbReference type="Proteomes" id="UP001148614"/>
    </source>
</evidence>
<gene>
    <name evidence="1" type="ORF">NPX13_g8437</name>
</gene>
<evidence type="ECO:0000313" key="1">
    <source>
        <dbReference type="EMBL" id="KAJ3562781.1"/>
    </source>
</evidence>
<dbReference type="VEuPathDB" id="FungiDB:F4678DRAFT_474143"/>
<proteinExistence type="predicted"/>
<protein>
    <submittedName>
        <fullName evidence="1">Uncharacterized protein</fullName>
    </submittedName>
</protein>